<accession>A0ABD1ZEL1</accession>
<evidence type="ECO:0000313" key="2">
    <source>
        <dbReference type="EMBL" id="KAL2649780.1"/>
    </source>
</evidence>
<comment type="caution">
    <text evidence="2">The sequence shown here is derived from an EMBL/GenBank/DDBJ whole genome shotgun (WGS) entry which is preliminary data.</text>
</comment>
<protein>
    <submittedName>
        <fullName evidence="2">Uncharacterized protein</fullName>
    </submittedName>
</protein>
<sequence>MSTDTCRENMQLWVYTITAISYHVRQGFQESCGAAVLSLHEKVQTCADLDEERISRSSNEQAARTGSKADSARRTDEREGNDELLGLANKNAASVFCD</sequence>
<dbReference type="EMBL" id="JBHFFA010000001">
    <property type="protein sequence ID" value="KAL2649780.1"/>
    <property type="molecule type" value="Genomic_DNA"/>
</dbReference>
<organism evidence="2 3">
    <name type="scientific">Riccia fluitans</name>
    <dbReference type="NCBI Taxonomy" id="41844"/>
    <lineage>
        <taxon>Eukaryota</taxon>
        <taxon>Viridiplantae</taxon>
        <taxon>Streptophyta</taxon>
        <taxon>Embryophyta</taxon>
        <taxon>Marchantiophyta</taxon>
        <taxon>Marchantiopsida</taxon>
        <taxon>Marchantiidae</taxon>
        <taxon>Marchantiales</taxon>
        <taxon>Ricciaceae</taxon>
        <taxon>Riccia</taxon>
    </lineage>
</organism>
<name>A0ABD1ZEL1_9MARC</name>
<evidence type="ECO:0000256" key="1">
    <source>
        <dbReference type="SAM" id="MobiDB-lite"/>
    </source>
</evidence>
<feature type="region of interest" description="Disordered" evidence="1">
    <location>
        <begin position="54"/>
        <end position="85"/>
    </location>
</feature>
<evidence type="ECO:0000313" key="3">
    <source>
        <dbReference type="Proteomes" id="UP001605036"/>
    </source>
</evidence>
<proteinExistence type="predicted"/>
<dbReference type="AlphaFoldDB" id="A0ABD1ZEL1"/>
<keyword evidence="3" id="KW-1185">Reference proteome</keyword>
<reference evidence="2 3" key="1">
    <citation type="submission" date="2024-09" db="EMBL/GenBank/DDBJ databases">
        <title>Chromosome-scale assembly of Riccia fluitans.</title>
        <authorList>
            <person name="Paukszto L."/>
            <person name="Sawicki J."/>
            <person name="Karawczyk K."/>
            <person name="Piernik-Szablinska J."/>
            <person name="Szczecinska M."/>
            <person name="Mazdziarz M."/>
        </authorList>
    </citation>
    <scope>NUCLEOTIDE SEQUENCE [LARGE SCALE GENOMIC DNA]</scope>
    <source>
        <strain evidence="2">Rf_01</strain>
        <tissue evidence="2">Aerial parts of the thallus</tissue>
    </source>
</reference>
<gene>
    <name evidence="2" type="ORF">R1flu_017908</name>
</gene>
<dbReference type="Proteomes" id="UP001605036">
    <property type="component" value="Unassembled WGS sequence"/>
</dbReference>